<evidence type="ECO:0000313" key="1">
    <source>
        <dbReference type="EMBL" id="KXU35309.1"/>
    </source>
</evidence>
<keyword evidence="2" id="KW-1185">Reference proteome</keyword>
<protein>
    <submittedName>
        <fullName evidence="1">Uncharacterized protein</fullName>
    </submittedName>
</protein>
<dbReference type="STRING" id="1548208.AXK12_05535"/>
<gene>
    <name evidence="1" type="ORF">AXK12_05535</name>
</gene>
<proteinExistence type="predicted"/>
<name>A0A139SL69_9BACT</name>
<organism evidence="1 2">
    <name type="scientific">Cephaloticoccus capnophilus</name>
    <dbReference type="NCBI Taxonomy" id="1548208"/>
    <lineage>
        <taxon>Bacteria</taxon>
        <taxon>Pseudomonadati</taxon>
        <taxon>Verrucomicrobiota</taxon>
        <taxon>Opitutia</taxon>
        <taxon>Opitutales</taxon>
        <taxon>Opitutaceae</taxon>
        <taxon>Cephaloticoccus</taxon>
    </lineage>
</organism>
<reference evidence="1 2" key="1">
    <citation type="submission" date="2016-02" db="EMBL/GenBank/DDBJ databases">
        <authorList>
            <person name="Wen L."/>
            <person name="He K."/>
            <person name="Yang H."/>
        </authorList>
    </citation>
    <scope>NUCLEOTIDE SEQUENCE [LARGE SCALE GENOMIC DNA]</scope>
    <source>
        <strain evidence="1 2">CV41</strain>
    </source>
</reference>
<comment type="caution">
    <text evidence="1">The sequence shown here is derived from an EMBL/GenBank/DDBJ whole genome shotgun (WGS) entry which is preliminary data.</text>
</comment>
<dbReference type="Proteomes" id="UP000071392">
    <property type="component" value="Unassembled WGS sequence"/>
</dbReference>
<accession>A0A139SL69</accession>
<evidence type="ECO:0000313" key="2">
    <source>
        <dbReference type="Proteomes" id="UP000071392"/>
    </source>
</evidence>
<sequence length="268" mass="28248">MSGGSKRVGPRPEDSPRRLWGAALAVAALALLLLLGLLSLNLGGELEPSEVARTAPSRNRAAQPVGLQPIRSQQSPHGESDLVAAEALFFDPSPLFLPTRWNAGAVDMPETILQEAEELFEDYAPQLSFAREGIGSGLLGNTDSAELRAAELVFSDEDGVGLSVIGRGAEEPARLPERSGRLEVRETATARRVVVRDLVPPTTPAGAANWQPLELAAVIDAAGLVGPVTLVHSSGVEAVDEFFRDYVVSGLHLGERVGPGVYQILAGP</sequence>
<dbReference type="EMBL" id="LSZP01000043">
    <property type="protein sequence ID" value="KXU35309.1"/>
    <property type="molecule type" value="Genomic_DNA"/>
</dbReference>
<dbReference type="AlphaFoldDB" id="A0A139SL69"/>
<dbReference type="RefSeq" id="WP_068712086.1">
    <property type="nucleotide sequence ID" value="NZ_LSZP01000043.1"/>
</dbReference>